<dbReference type="OrthoDB" id="117988at2"/>
<organism evidence="1 2">
    <name type="scientific">Pseudoduganella ginsengisoli</name>
    <dbReference type="NCBI Taxonomy" id="1462440"/>
    <lineage>
        <taxon>Bacteria</taxon>
        <taxon>Pseudomonadati</taxon>
        <taxon>Pseudomonadota</taxon>
        <taxon>Betaproteobacteria</taxon>
        <taxon>Burkholderiales</taxon>
        <taxon>Oxalobacteraceae</taxon>
        <taxon>Telluria group</taxon>
        <taxon>Pseudoduganella</taxon>
    </lineage>
</organism>
<evidence type="ECO:0000313" key="1">
    <source>
        <dbReference type="EMBL" id="MTW04849.1"/>
    </source>
</evidence>
<evidence type="ECO:0000313" key="2">
    <source>
        <dbReference type="Proteomes" id="UP000484015"/>
    </source>
</evidence>
<keyword evidence="2" id="KW-1185">Reference proteome</keyword>
<dbReference type="EMBL" id="WNLA01000018">
    <property type="protein sequence ID" value="MTW04849.1"/>
    <property type="molecule type" value="Genomic_DNA"/>
</dbReference>
<comment type="caution">
    <text evidence="1">The sequence shown here is derived from an EMBL/GenBank/DDBJ whole genome shotgun (WGS) entry which is preliminary data.</text>
</comment>
<dbReference type="Proteomes" id="UP000484015">
    <property type="component" value="Unassembled WGS sequence"/>
</dbReference>
<dbReference type="AlphaFoldDB" id="A0A6L6Q5W2"/>
<gene>
    <name evidence="1" type="ORF">GM668_22495</name>
</gene>
<name>A0A6L6Q5W2_9BURK</name>
<proteinExistence type="predicted"/>
<sequence length="135" mass="14761">MAVLGRQVLDGVLPKAQWTHRAHLAFAAWVIAARPDTVAARDMPGMIRAYNEATGTANTDTGGYHETITQASLRAITAFLSTQPDGMPLHARCNALFASPFGDQHWLLAHWSRGVLFSAAARRGWVEPDVRPLPF</sequence>
<reference evidence="1 2" key="1">
    <citation type="submission" date="2019-11" db="EMBL/GenBank/DDBJ databases">
        <title>Type strains purchased from KCTC, JCM and DSMZ.</title>
        <authorList>
            <person name="Lu H."/>
        </authorList>
    </citation>
    <scope>NUCLEOTIDE SEQUENCE [LARGE SCALE GENOMIC DNA]</scope>
    <source>
        <strain evidence="1 2">KCTC 42409</strain>
    </source>
</reference>
<protein>
    <submittedName>
        <fullName evidence="1">Uncharacterized protein</fullName>
    </submittedName>
</protein>
<accession>A0A6L6Q5W2</accession>